<dbReference type="EMBL" id="JAEPRD010000057">
    <property type="protein sequence ID" value="KAG2202758.1"/>
    <property type="molecule type" value="Genomic_DNA"/>
</dbReference>
<proteinExistence type="predicted"/>
<comment type="caution">
    <text evidence="1">The sequence shown here is derived from an EMBL/GenBank/DDBJ whole genome shotgun (WGS) entry which is preliminary data.</text>
</comment>
<sequence length="98" mass="11133">MDDPPYLSGGGIGTNLVLLKKDERSSAQFINQVYEPVLKDFYNGSSSAILMEDNAPIHTSKVRKWKKDMECLDDDETHKTKPFAVCKKYFDITDARSK</sequence>
<evidence type="ECO:0000313" key="1">
    <source>
        <dbReference type="EMBL" id="KAG2202758.1"/>
    </source>
</evidence>
<protein>
    <recommendedName>
        <fullName evidence="3">Transposase</fullName>
    </recommendedName>
</protein>
<gene>
    <name evidence="1" type="ORF">INT47_004782</name>
</gene>
<dbReference type="Proteomes" id="UP000603453">
    <property type="component" value="Unassembled WGS sequence"/>
</dbReference>
<dbReference type="OrthoDB" id="2446457at2759"/>
<accession>A0A8H7R1Y5</accession>
<reference evidence="1" key="1">
    <citation type="submission" date="2020-12" db="EMBL/GenBank/DDBJ databases">
        <title>Metabolic potential, ecology and presence of endohyphal bacteria is reflected in genomic diversity of Mucoromycotina.</title>
        <authorList>
            <person name="Muszewska A."/>
            <person name="Okrasinska A."/>
            <person name="Steczkiewicz K."/>
            <person name="Drgas O."/>
            <person name="Orlowska M."/>
            <person name="Perlinska-Lenart U."/>
            <person name="Aleksandrzak-Piekarczyk T."/>
            <person name="Szatraj K."/>
            <person name="Zielenkiewicz U."/>
            <person name="Pilsyk S."/>
            <person name="Malc E."/>
            <person name="Mieczkowski P."/>
            <person name="Kruszewska J.S."/>
            <person name="Biernat P."/>
            <person name="Pawlowska J."/>
        </authorList>
    </citation>
    <scope>NUCLEOTIDE SEQUENCE</scope>
    <source>
        <strain evidence="1">WA0000017839</strain>
    </source>
</reference>
<evidence type="ECO:0008006" key="3">
    <source>
        <dbReference type="Google" id="ProtNLM"/>
    </source>
</evidence>
<organism evidence="1 2">
    <name type="scientific">Mucor saturninus</name>
    <dbReference type="NCBI Taxonomy" id="64648"/>
    <lineage>
        <taxon>Eukaryota</taxon>
        <taxon>Fungi</taxon>
        <taxon>Fungi incertae sedis</taxon>
        <taxon>Mucoromycota</taxon>
        <taxon>Mucoromycotina</taxon>
        <taxon>Mucoromycetes</taxon>
        <taxon>Mucorales</taxon>
        <taxon>Mucorineae</taxon>
        <taxon>Mucoraceae</taxon>
        <taxon>Mucor</taxon>
    </lineage>
</organism>
<keyword evidence="2" id="KW-1185">Reference proteome</keyword>
<dbReference type="AlphaFoldDB" id="A0A8H7R1Y5"/>
<evidence type="ECO:0000313" key="2">
    <source>
        <dbReference type="Proteomes" id="UP000603453"/>
    </source>
</evidence>
<name>A0A8H7R1Y5_9FUNG</name>